<dbReference type="NCBIfam" id="NF047593">
    <property type="entry name" value="IS66_ISAeme5_TnpA"/>
    <property type="match status" value="1"/>
</dbReference>
<dbReference type="KEGG" id="hcv:FTV88_1171"/>
<evidence type="ECO:0000313" key="1">
    <source>
        <dbReference type="EMBL" id="QGG47318.1"/>
    </source>
</evidence>
<evidence type="ECO:0008006" key="3">
    <source>
        <dbReference type="Google" id="ProtNLM"/>
    </source>
</evidence>
<name>A0A5Q2MXI1_9FIRM</name>
<sequence length="60" mass="7087">MMTKEELRLEWAERLAAFKESGLSVPKWCAANDVKTHQLRYWLRKTEERKQAPAMLHGCL</sequence>
<protein>
    <recommendedName>
        <fullName evidence="3">Transposase</fullName>
    </recommendedName>
</protein>
<evidence type="ECO:0000313" key="2">
    <source>
        <dbReference type="Proteomes" id="UP000366051"/>
    </source>
</evidence>
<proteinExistence type="predicted"/>
<dbReference type="Proteomes" id="UP000366051">
    <property type="component" value="Chromosome"/>
</dbReference>
<gene>
    <name evidence="1" type="ORF">FTV88_1171</name>
</gene>
<accession>A0A5Q2MXI1</accession>
<dbReference type="AlphaFoldDB" id="A0A5Q2MXI1"/>
<keyword evidence="2" id="KW-1185">Reference proteome</keyword>
<organism evidence="1 2">
    <name type="scientific">Heliorestis convoluta</name>
    <dbReference type="NCBI Taxonomy" id="356322"/>
    <lineage>
        <taxon>Bacteria</taxon>
        <taxon>Bacillati</taxon>
        <taxon>Bacillota</taxon>
        <taxon>Clostridia</taxon>
        <taxon>Eubacteriales</taxon>
        <taxon>Heliobacteriaceae</taxon>
        <taxon>Heliorestis</taxon>
    </lineage>
</organism>
<reference evidence="2" key="1">
    <citation type="submission" date="2019-11" db="EMBL/GenBank/DDBJ databases">
        <title>Genome sequence of Heliorestis convoluta strain HH, an alkaliphilic and minimalistic phototrophic bacterium from a soda lake in Egypt.</title>
        <authorList>
            <person name="Dewey E.D."/>
            <person name="Stokes L.M."/>
            <person name="Burchell B.M."/>
            <person name="Shaffer K.N."/>
            <person name="Huntington A.M."/>
            <person name="Baker J.M."/>
            <person name="Nadendla S."/>
            <person name="Giglio M.G."/>
            <person name="Touchman J.W."/>
            <person name="Blankenship R.E."/>
            <person name="Madigan M.T."/>
            <person name="Sattley W.M."/>
        </authorList>
    </citation>
    <scope>NUCLEOTIDE SEQUENCE [LARGE SCALE GENOMIC DNA]</scope>
    <source>
        <strain evidence="2">HH</strain>
    </source>
</reference>
<dbReference type="EMBL" id="CP045875">
    <property type="protein sequence ID" value="QGG47318.1"/>
    <property type="molecule type" value="Genomic_DNA"/>
</dbReference>